<keyword evidence="2" id="KW-0732">Signal</keyword>
<dbReference type="AlphaFoldDB" id="A0A975G7Z1"/>
<feature type="compositionally biased region" description="Low complexity" evidence="1">
    <location>
        <begin position="91"/>
        <end position="102"/>
    </location>
</feature>
<organism evidence="3 4">
    <name type="scientific">Luteolibacter ambystomatis</name>
    <dbReference type="NCBI Taxonomy" id="2824561"/>
    <lineage>
        <taxon>Bacteria</taxon>
        <taxon>Pseudomonadati</taxon>
        <taxon>Verrucomicrobiota</taxon>
        <taxon>Verrucomicrobiia</taxon>
        <taxon>Verrucomicrobiales</taxon>
        <taxon>Verrucomicrobiaceae</taxon>
        <taxon>Luteolibacter</taxon>
    </lineage>
</organism>
<gene>
    <name evidence="3" type="ORF">KBB96_18065</name>
</gene>
<keyword evidence="4" id="KW-1185">Reference proteome</keyword>
<evidence type="ECO:0000256" key="2">
    <source>
        <dbReference type="SAM" id="SignalP"/>
    </source>
</evidence>
<feature type="compositionally biased region" description="Pro residues" evidence="1">
    <location>
        <begin position="335"/>
        <end position="349"/>
    </location>
</feature>
<dbReference type="RefSeq" id="WP_211630893.1">
    <property type="nucleotide sequence ID" value="NZ_CP073100.1"/>
</dbReference>
<feature type="compositionally biased region" description="Basic and acidic residues" evidence="1">
    <location>
        <begin position="167"/>
        <end position="203"/>
    </location>
</feature>
<evidence type="ECO:0000313" key="4">
    <source>
        <dbReference type="Proteomes" id="UP000676169"/>
    </source>
</evidence>
<feature type="compositionally biased region" description="Polar residues" evidence="1">
    <location>
        <begin position="305"/>
        <end position="314"/>
    </location>
</feature>
<evidence type="ECO:0008006" key="5">
    <source>
        <dbReference type="Google" id="ProtNLM"/>
    </source>
</evidence>
<feature type="compositionally biased region" description="Low complexity" evidence="1">
    <location>
        <begin position="323"/>
        <end position="334"/>
    </location>
</feature>
<feature type="chain" id="PRO_5037501814" description="Organic solvent tolerance-like N-terminal domain-containing protein" evidence="2">
    <location>
        <begin position="25"/>
        <end position="349"/>
    </location>
</feature>
<dbReference type="KEGG" id="lamb:KBB96_18065"/>
<feature type="region of interest" description="Disordered" evidence="1">
    <location>
        <begin position="305"/>
        <end position="349"/>
    </location>
</feature>
<feature type="signal peptide" evidence="2">
    <location>
        <begin position="1"/>
        <end position="24"/>
    </location>
</feature>
<sequence>MTPSLSARSALALLGAAIILPSTGAVPAKLSAEERARLAEETVSAAPKAVQAAQGTGDLLAGATESAKAADEEVLAFLQKAALTTITLETTPQPLPTTKPDTAAPSYNTSTKPLEVKQGPDDTLIEAAGGMYFDADKGLFVYLKDVRLADPRFTLSGANELKVFLEKKEKKPDAKPGDAKPGDEKPGDDKAPAPKPDDTKPDGSQKAADPAAKKAKAAPGLTGATDGFGDVDHITATGAVKVLQKSVDGKPPVEASAAVLNYNAKTGEIILNGGYPWVKQGDKFMRAMEPNLYLRIQKDGSFVTEGNWQMGGQLQNKDDANKNKPNNKPGQQPQGPKPAQPPAPKPANR</sequence>
<protein>
    <recommendedName>
        <fullName evidence="5">Organic solvent tolerance-like N-terminal domain-containing protein</fullName>
    </recommendedName>
</protein>
<evidence type="ECO:0000256" key="1">
    <source>
        <dbReference type="SAM" id="MobiDB-lite"/>
    </source>
</evidence>
<reference evidence="3" key="1">
    <citation type="submission" date="2021-04" db="EMBL/GenBank/DDBJ databases">
        <title>Luteolibacter sp. 32A isolated from the skin of an Anderson's salamander (Ambystoma andersonii).</title>
        <authorList>
            <person name="Spergser J."/>
            <person name="Busse H.-J."/>
        </authorList>
    </citation>
    <scope>NUCLEOTIDE SEQUENCE</scope>
    <source>
        <strain evidence="3">32A</strain>
    </source>
</reference>
<dbReference type="Gene3D" id="2.60.450.10">
    <property type="entry name" value="Lipopolysaccharide (LPS) transport protein A like domain"/>
    <property type="match status" value="1"/>
</dbReference>
<accession>A0A975G7Z1</accession>
<dbReference type="EMBL" id="CP073100">
    <property type="protein sequence ID" value="QUE50754.1"/>
    <property type="molecule type" value="Genomic_DNA"/>
</dbReference>
<dbReference type="Proteomes" id="UP000676169">
    <property type="component" value="Chromosome"/>
</dbReference>
<feature type="region of interest" description="Disordered" evidence="1">
    <location>
        <begin position="167"/>
        <end position="228"/>
    </location>
</feature>
<name>A0A975G7Z1_9BACT</name>
<feature type="region of interest" description="Disordered" evidence="1">
    <location>
        <begin position="91"/>
        <end position="117"/>
    </location>
</feature>
<evidence type="ECO:0000313" key="3">
    <source>
        <dbReference type="EMBL" id="QUE50754.1"/>
    </source>
</evidence>
<proteinExistence type="predicted"/>